<name>A0ABU3SDE7_9HYPH</name>
<dbReference type="PANTHER" id="PTHR36434">
    <property type="entry name" value="MEMBRANE PROTEASE YUGP-RELATED"/>
    <property type="match status" value="1"/>
</dbReference>
<feature type="transmembrane region" description="Helical" evidence="1">
    <location>
        <begin position="117"/>
        <end position="138"/>
    </location>
</feature>
<dbReference type="Proteomes" id="UP001254257">
    <property type="component" value="Unassembled WGS sequence"/>
</dbReference>
<reference evidence="2 3" key="1">
    <citation type="submission" date="2023-09" db="EMBL/GenBank/DDBJ databases">
        <title>Whole genome shotgun sequencing (WGS) of Bosea sp. ZW T0_25, isolated from stored onions (Allium cepa).</title>
        <authorList>
            <person name="Stoll D.A."/>
            <person name="Huch M."/>
        </authorList>
    </citation>
    <scope>NUCLEOTIDE SEQUENCE [LARGE SCALE GENOMIC DNA]</scope>
    <source>
        <strain evidence="2 3">ZW T0_25</strain>
    </source>
</reference>
<feature type="transmembrane region" description="Helical" evidence="1">
    <location>
        <begin position="145"/>
        <end position="165"/>
    </location>
</feature>
<evidence type="ECO:0000313" key="3">
    <source>
        <dbReference type="Proteomes" id="UP001254257"/>
    </source>
</evidence>
<dbReference type="RefSeq" id="WP_316020562.1">
    <property type="nucleotide sequence ID" value="NZ_JAWDID010000049.1"/>
</dbReference>
<keyword evidence="1" id="KW-0472">Membrane</keyword>
<proteinExistence type="predicted"/>
<dbReference type="InterPro" id="IPR007395">
    <property type="entry name" value="Zn_peptidase_2"/>
</dbReference>
<keyword evidence="1" id="KW-0812">Transmembrane</keyword>
<evidence type="ECO:0000313" key="2">
    <source>
        <dbReference type="EMBL" id="MDU0342804.1"/>
    </source>
</evidence>
<comment type="caution">
    <text evidence="2">The sequence shown here is derived from an EMBL/GenBank/DDBJ whole genome shotgun (WGS) entry which is preliminary data.</text>
</comment>
<organism evidence="2 3">
    <name type="scientific">Bosea rubneri</name>
    <dbReference type="NCBI Taxonomy" id="3075434"/>
    <lineage>
        <taxon>Bacteria</taxon>
        <taxon>Pseudomonadati</taxon>
        <taxon>Pseudomonadota</taxon>
        <taxon>Alphaproteobacteria</taxon>
        <taxon>Hyphomicrobiales</taxon>
        <taxon>Boseaceae</taxon>
        <taxon>Bosea</taxon>
    </lineage>
</organism>
<keyword evidence="1" id="KW-1133">Transmembrane helix</keyword>
<keyword evidence="3" id="KW-1185">Reference proteome</keyword>
<dbReference type="Pfam" id="PF04298">
    <property type="entry name" value="Zn_peptidase_2"/>
    <property type="match status" value="1"/>
</dbReference>
<protein>
    <submittedName>
        <fullName evidence="2">Zinc metallopeptidase</fullName>
    </submittedName>
</protein>
<accession>A0ABU3SDE7</accession>
<feature type="transmembrane region" description="Helical" evidence="1">
    <location>
        <begin position="198"/>
        <end position="219"/>
    </location>
</feature>
<sequence>MLYLVIVLLLLALIFGPQFWVRREMERHAVARPDLPGTGGELARHLLDRFQLGAVAVETTAAGDHYDPDARAVRLSPGNHDGRSITAVAVAAHEVGHAIQHAQGSTLFIARTGLARLLGMIDKVAMVVLVTAPLVAILTRVPSIALMQFGFAIALLGIGLVVHLVTLPLEFDASFGKALPILTTDGYLHPGDVPAARGVLRAAALTYVAGALVGLLNFLRLLRFIR</sequence>
<dbReference type="EMBL" id="JAWDID010000049">
    <property type="protein sequence ID" value="MDU0342804.1"/>
    <property type="molecule type" value="Genomic_DNA"/>
</dbReference>
<gene>
    <name evidence="2" type="ORF">RKE40_23130</name>
</gene>
<evidence type="ECO:0000256" key="1">
    <source>
        <dbReference type="SAM" id="Phobius"/>
    </source>
</evidence>
<dbReference type="PANTHER" id="PTHR36434:SF1">
    <property type="entry name" value="MEMBRANE PROTEASE YUGP-RELATED"/>
    <property type="match status" value="1"/>
</dbReference>